<reference evidence="1 2" key="1">
    <citation type="submission" date="2017-08" db="EMBL/GenBank/DDBJ databases">
        <title>Capnocytophaga canis 17-158 assembly.</title>
        <authorList>
            <person name="Gulvik C.A."/>
        </authorList>
    </citation>
    <scope>NUCLEOTIDE SEQUENCE [LARGE SCALE GENOMIC DNA]</scope>
    <source>
        <strain evidence="1 2">17-158</strain>
    </source>
</reference>
<dbReference type="EMBL" id="NSDI01000006">
    <property type="protein sequence ID" value="RIY36336.1"/>
    <property type="molecule type" value="Genomic_DNA"/>
</dbReference>
<evidence type="ECO:0000313" key="1">
    <source>
        <dbReference type="EMBL" id="RIY36336.1"/>
    </source>
</evidence>
<protein>
    <submittedName>
        <fullName evidence="1">Uncharacterized protein</fullName>
    </submittedName>
</protein>
<organism evidence="1 2">
    <name type="scientific">Capnocytophaga canis</name>
    <dbReference type="NCBI Taxonomy" id="1848903"/>
    <lineage>
        <taxon>Bacteria</taxon>
        <taxon>Pseudomonadati</taxon>
        <taxon>Bacteroidota</taxon>
        <taxon>Flavobacteriia</taxon>
        <taxon>Flavobacteriales</taxon>
        <taxon>Flavobacteriaceae</taxon>
        <taxon>Capnocytophaga</taxon>
    </lineage>
</organism>
<dbReference type="AlphaFoldDB" id="A0A3A1YFW4"/>
<evidence type="ECO:0000313" key="2">
    <source>
        <dbReference type="Proteomes" id="UP000265497"/>
    </source>
</evidence>
<proteinExistence type="predicted"/>
<dbReference type="Proteomes" id="UP000265497">
    <property type="component" value="Unassembled WGS sequence"/>
</dbReference>
<accession>A0A3A1YFW4</accession>
<sequence length="145" mass="16833">MKAQTSTYKGAWFEVKYTTEFTAKGSIASKTSESRNFDSAFFYSPDGEVEFYVFSPQWSGEATDIALQPNEKEVSREVKKGKKLTVTHWTIAEKKHSYTRSYQQTHNNLENTTWIVGVKYKSIKSYNKYKKEYVAFKKSLVQFAD</sequence>
<name>A0A3A1YFW4_9FLAO</name>
<gene>
    <name evidence="1" type="ORF">CKY20_07580</name>
</gene>
<comment type="caution">
    <text evidence="1">The sequence shown here is derived from an EMBL/GenBank/DDBJ whole genome shotgun (WGS) entry which is preliminary data.</text>
</comment>